<sequence>MEKTVTQAIQHRRSVRIFKSDIELDSNIVKQCIENAVLAPTSSNMQLWEFYHITKKDVLKKLTKACLGQNAAKTSQQIVVVVVRKDLWRKRAKSNLSFLESSFGEKPKEEYTAREKFALAYYKKLIPTVYFDFLGVFGWLKYIIFQIVGFFKPTYRQVRKSDMRIVAHKSAGLAAQNFMISMAAKGYDTCPMEGSDTLLVKRALGLPRSSEINMVIGCGVRDEKGIYGSRFRIPFEEVYKQL</sequence>
<organism evidence="5 6">
    <name type="scientific">Flagellimonas aquimarina</name>
    <dbReference type="NCBI Taxonomy" id="2201895"/>
    <lineage>
        <taxon>Bacteria</taxon>
        <taxon>Pseudomonadati</taxon>
        <taxon>Bacteroidota</taxon>
        <taxon>Flavobacteriia</taxon>
        <taxon>Flavobacteriales</taxon>
        <taxon>Flavobacteriaceae</taxon>
        <taxon>Flagellimonas</taxon>
    </lineage>
</organism>
<evidence type="ECO:0000259" key="4">
    <source>
        <dbReference type="Pfam" id="PF00881"/>
    </source>
</evidence>
<dbReference type="GO" id="GO:0016491">
    <property type="term" value="F:oxidoreductase activity"/>
    <property type="evidence" value="ECO:0007669"/>
    <property type="project" value="UniProtKB-KW"/>
</dbReference>
<dbReference type="RefSeq" id="WP_109662950.1">
    <property type="nucleotide sequence ID" value="NZ_QGEG01000002.1"/>
</dbReference>
<proteinExistence type="inferred from homology"/>
<keyword evidence="2" id="KW-0560">Oxidoreductase</keyword>
<evidence type="ECO:0000313" key="5">
    <source>
        <dbReference type="EMBL" id="PWL38762.1"/>
    </source>
</evidence>
<evidence type="ECO:0000256" key="2">
    <source>
        <dbReference type="ARBA" id="ARBA00023002"/>
    </source>
</evidence>
<keyword evidence="3" id="KW-0812">Transmembrane</keyword>
<feature type="domain" description="Nitroreductase" evidence="4">
    <location>
        <begin position="9"/>
        <end position="219"/>
    </location>
</feature>
<evidence type="ECO:0000256" key="1">
    <source>
        <dbReference type="ARBA" id="ARBA00007118"/>
    </source>
</evidence>
<keyword evidence="6" id="KW-1185">Reference proteome</keyword>
<dbReference type="SUPFAM" id="SSF55469">
    <property type="entry name" value="FMN-dependent nitroreductase-like"/>
    <property type="match status" value="1"/>
</dbReference>
<keyword evidence="3" id="KW-0472">Membrane</keyword>
<evidence type="ECO:0000313" key="6">
    <source>
        <dbReference type="Proteomes" id="UP000245762"/>
    </source>
</evidence>
<dbReference type="Pfam" id="PF00881">
    <property type="entry name" value="Nitroreductase"/>
    <property type="match status" value="1"/>
</dbReference>
<feature type="transmembrane region" description="Helical" evidence="3">
    <location>
        <begin position="129"/>
        <end position="151"/>
    </location>
</feature>
<keyword evidence="3" id="KW-1133">Transmembrane helix</keyword>
<name>A0A316KX66_9FLAO</name>
<dbReference type="AlphaFoldDB" id="A0A316KX66"/>
<dbReference type="OrthoDB" id="9809288at2"/>
<dbReference type="EMBL" id="QGEG01000002">
    <property type="protein sequence ID" value="PWL38762.1"/>
    <property type="molecule type" value="Genomic_DNA"/>
</dbReference>
<dbReference type="InterPro" id="IPR029479">
    <property type="entry name" value="Nitroreductase"/>
</dbReference>
<comment type="caution">
    <text evidence="5">The sequence shown here is derived from an EMBL/GenBank/DDBJ whole genome shotgun (WGS) entry which is preliminary data.</text>
</comment>
<dbReference type="PANTHER" id="PTHR43673:SF10">
    <property type="entry name" value="NADH DEHYDROGENASE_NAD(P)H NITROREDUCTASE XCC3605-RELATED"/>
    <property type="match status" value="1"/>
</dbReference>
<evidence type="ECO:0000256" key="3">
    <source>
        <dbReference type="SAM" id="Phobius"/>
    </source>
</evidence>
<protein>
    <submittedName>
        <fullName evidence="5">Nitroreductase family protein</fullName>
    </submittedName>
</protein>
<dbReference type="InterPro" id="IPR000415">
    <property type="entry name" value="Nitroreductase-like"/>
</dbReference>
<accession>A0A316KX66</accession>
<gene>
    <name evidence="5" type="ORF">DKG77_10985</name>
</gene>
<reference evidence="5 6" key="1">
    <citation type="submission" date="2018-05" db="EMBL/GenBank/DDBJ databases">
        <title>Complete genome sequence of Flagellimonas aquimarina ECD12 isolated from seaweed Ecklonia cava.</title>
        <authorList>
            <person name="Choi S."/>
            <person name="Seong C."/>
        </authorList>
    </citation>
    <scope>NUCLEOTIDE SEQUENCE [LARGE SCALE GENOMIC DNA]</scope>
    <source>
        <strain evidence="5 6">ECD12</strain>
    </source>
</reference>
<dbReference type="PANTHER" id="PTHR43673">
    <property type="entry name" value="NAD(P)H NITROREDUCTASE YDGI-RELATED"/>
    <property type="match status" value="1"/>
</dbReference>
<comment type="similarity">
    <text evidence="1">Belongs to the nitroreductase family.</text>
</comment>
<dbReference type="Gene3D" id="3.40.109.10">
    <property type="entry name" value="NADH Oxidase"/>
    <property type="match status" value="1"/>
</dbReference>
<dbReference type="Proteomes" id="UP000245762">
    <property type="component" value="Unassembled WGS sequence"/>
</dbReference>